<dbReference type="PRINTS" id="PR00032">
    <property type="entry name" value="HTHARAC"/>
</dbReference>
<keyword evidence="4" id="KW-1133">Transmembrane helix</keyword>
<evidence type="ECO:0000256" key="4">
    <source>
        <dbReference type="SAM" id="Phobius"/>
    </source>
</evidence>
<sequence length="757" mass="86627">MLRKTKNRSKLLYKYIISYLLIFLVPFVVMSVVIYFSAVSSLREEIESSNIYNLEQVRNLTDDRLSELETITTRISFDPRLTPYMMNHGYYGREAINELKKYKANSAIIEELFIYFYNDETLYSTNGLYSIDALVQNSKQLERIGKENILTDLNTDLPLIRTIDELKINSETHENLIVYYLPVKLNSVTPYGTAMYFIEESTLISMIQNILGEMEGNVYVFDEEGQVIASTILDDSISASNVISLLNNANGIDTIGLNGKEYSTVSVQSGMSGWTFVTVMDPNQLFSKLSSMKYIVAFFLVALFIVGLILAVVLGQNQYKPIRALSDIAKRGENTSSSSGLRNNENELETIGRSFTTLYETHELLNETVFLHQPFAKEQFLLRLLKGSFEHHNELAAVMESLDISIEEGHHFVATLHFEAGSFCEESISEKDQLIKKLQEIHLANARVYAVDLLYSDSIAILVSTSASTITDINSLIEQQVTIIQTLVKQSFEKLPTICVGQSYRSLEKVNRSYIEALATAEYKFTKPHGSILFFKDIGEQSQPLIGYFKEEQIKFVQSLKQGDVTVAHEMLGDMFHVLEQKNHSIHEIKCICFDLINTTLKTISEIGCQDQFIDFNQLVEFKSIEDLKSQLINMVEVICEEVEQKKDSHNSKLRDDLLSFIRENYTSYEISLEFVANQFYLSVSYLSRFIKEQTGVTFTQFIQDLRIQHVKNQLIQTDQPIKEIVDQVGYKDVANFIRKFKKIEGVTPGQYRKLHK</sequence>
<dbReference type="Gene3D" id="3.30.450.20">
    <property type="entry name" value="PAS domain"/>
    <property type="match status" value="1"/>
</dbReference>
<feature type="transmembrane region" description="Helical" evidence="4">
    <location>
        <begin position="294"/>
        <end position="314"/>
    </location>
</feature>
<dbReference type="RefSeq" id="WP_343129594.1">
    <property type="nucleotide sequence ID" value="NZ_JBCITK010000001.1"/>
</dbReference>
<dbReference type="Proteomes" id="UP001418796">
    <property type="component" value="Unassembled WGS sequence"/>
</dbReference>
<evidence type="ECO:0000256" key="1">
    <source>
        <dbReference type="ARBA" id="ARBA00023015"/>
    </source>
</evidence>
<name>A0ABU9VEZ1_9BACI</name>
<organism evidence="6 7">
    <name type="scientific">Alkalicoccobacillus gibsonii</name>
    <dbReference type="NCBI Taxonomy" id="79881"/>
    <lineage>
        <taxon>Bacteria</taxon>
        <taxon>Bacillati</taxon>
        <taxon>Bacillota</taxon>
        <taxon>Bacilli</taxon>
        <taxon>Bacillales</taxon>
        <taxon>Bacillaceae</taxon>
        <taxon>Alkalicoccobacillus</taxon>
    </lineage>
</organism>
<evidence type="ECO:0000256" key="3">
    <source>
        <dbReference type="ARBA" id="ARBA00023163"/>
    </source>
</evidence>
<dbReference type="SMART" id="SM00342">
    <property type="entry name" value="HTH_ARAC"/>
    <property type="match status" value="1"/>
</dbReference>
<proteinExistence type="predicted"/>
<evidence type="ECO:0000259" key="5">
    <source>
        <dbReference type="PROSITE" id="PS01124"/>
    </source>
</evidence>
<dbReference type="PANTHER" id="PTHR43280:SF2">
    <property type="entry name" value="HTH-TYPE TRANSCRIPTIONAL REGULATOR EXSA"/>
    <property type="match status" value="1"/>
</dbReference>
<dbReference type="InterPro" id="IPR020449">
    <property type="entry name" value="Tscrpt_reg_AraC-type_HTH"/>
</dbReference>
<keyword evidence="3" id="KW-0804">Transcription</keyword>
<dbReference type="Pfam" id="PF12833">
    <property type="entry name" value="HTH_18"/>
    <property type="match status" value="1"/>
</dbReference>
<keyword evidence="4" id="KW-0812">Transmembrane</keyword>
<dbReference type="PROSITE" id="PS01124">
    <property type="entry name" value="HTH_ARAC_FAMILY_2"/>
    <property type="match status" value="1"/>
</dbReference>
<keyword evidence="4" id="KW-0472">Membrane</keyword>
<comment type="caution">
    <text evidence="6">The sequence shown here is derived from an EMBL/GenBank/DDBJ whole genome shotgun (WGS) entry which is preliminary data.</text>
</comment>
<dbReference type="SUPFAM" id="SSF46689">
    <property type="entry name" value="Homeodomain-like"/>
    <property type="match status" value="1"/>
</dbReference>
<accession>A0ABU9VEZ1</accession>
<dbReference type="InterPro" id="IPR018060">
    <property type="entry name" value="HTH_AraC"/>
</dbReference>
<evidence type="ECO:0000256" key="2">
    <source>
        <dbReference type="ARBA" id="ARBA00023125"/>
    </source>
</evidence>
<dbReference type="PANTHER" id="PTHR43280">
    <property type="entry name" value="ARAC-FAMILY TRANSCRIPTIONAL REGULATOR"/>
    <property type="match status" value="1"/>
</dbReference>
<dbReference type="EMBL" id="JBCITK010000001">
    <property type="protein sequence ID" value="MEN0642471.1"/>
    <property type="molecule type" value="Genomic_DNA"/>
</dbReference>
<evidence type="ECO:0000313" key="6">
    <source>
        <dbReference type="EMBL" id="MEN0642471.1"/>
    </source>
</evidence>
<keyword evidence="7" id="KW-1185">Reference proteome</keyword>
<feature type="transmembrane region" description="Helical" evidence="4">
    <location>
        <begin position="12"/>
        <end position="36"/>
    </location>
</feature>
<dbReference type="InterPro" id="IPR009057">
    <property type="entry name" value="Homeodomain-like_sf"/>
</dbReference>
<protein>
    <submittedName>
        <fullName evidence="6">Helix-turn-helix domain-containing protein</fullName>
    </submittedName>
</protein>
<evidence type="ECO:0000313" key="7">
    <source>
        <dbReference type="Proteomes" id="UP001418796"/>
    </source>
</evidence>
<reference evidence="6 7" key="1">
    <citation type="submission" date="2024-03" db="EMBL/GenBank/DDBJ databases">
        <title>Bacilli Hybrid Assemblies.</title>
        <authorList>
            <person name="Kovac J."/>
        </authorList>
    </citation>
    <scope>NUCLEOTIDE SEQUENCE [LARGE SCALE GENOMIC DNA]</scope>
    <source>
        <strain evidence="6 7">FSL R7-0666</strain>
    </source>
</reference>
<keyword evidence="1" id="KW-0805">Transcription regulation</keyword>
<gene>
    <name evidence="6" type="ORF">MKY91_04740</name>
</gene>
<feature type="domain" description="HTH araC/xylS-type" evidence="5">
    <location>
        <begin position="656"/>
        <end position="755"/>
    </location>
</feature>
<keyword evidence="2" id="KW-0238">DNA-binding</keyword>
<dbReference type="Gene3D" id="1.10.10.60">
    <property type="entry name" value="Homeodomain-like"/>
    <property type="match status" value="2"/>
</dbReference>